<keyword evidence="2" id="KW-1185">Reference proteome</keyword>
<reference evidence="2" key="1">
    <citation type="journal article" date="2024" name="Proc. Natl. Acad. Sci. U.S.A.">
        <title>Extraordinary preservation of gene collinearity over three hundred million years revealed in homosporous lycophytes.</title>
        <authorList>
            <person name="Li C."/>
            <person name="Wickell D."/>
            <person name="Kuo L.Y."/>
            <person name="Chen X."/>
            <person name="Nie B."/>
            <person name="Liao X."/>
            <person name="Peng D."/>
            <person name="Ji J."/>
            <person name="Jenkins J."/>
            <person name="Williams M."/>
            <person name="Shu S."/>
            <person name="Plott C."/>
            <person name="Barry K."/>
            <person name="Rajasekar S."/>
            <person name="Grimwood J."/>
            <person name="Han X."/>
            <person name="Sun S."/>
            <person name="Hou Z."/>
            <person name="He W."/>
            <person name="Dai G."/>
            <person name="Sun C."/>
            <person name="Schmutz J."/>
            <person name="Leebens-Mack J.H."/>
            <person name="Li F.W."/>
            <person name="Wang L."/>
        </authorList>
    </citation>
    <scope>NUCLEOTIDE SEQUENCE [LARGE SCALE GENOMIC DNA]</scope>
    <source>
        <strain evidence="2">cv. PW_Plant_1</strain>
    </source>
</reference>
<sequence length="172" mass="19619">MGCYRRTCKRSKESITVKHDLDLYLFSAQNLKDVRSCFGGSIRTYAVAWVEPNHKLRTSVDDFNGQNPNWNAFLTLSLDAKLLEKETTAVTIDIYNHGCLWDELVGTVRVLLSDLIKAQKFLTGKCLTFVVMRPSGRRQGQFNLGIPPTAYQFVDSFRKETTTMLAEESIER</sequence>
<proteinExistence type="predicted"/>
<evidence type="ECO:0000313" key="2">
    <source>
        <dbReference type="Proteomes" id="UP001162992"/>
    </source>
</evidence>
<comment type="caution">
    <text evidence="1">The sequence shown here is derived from an EMBL/GenBank/DDBJ whole genome shotgun (WGS) entry which is preliminary data.</text>
</comment>
<dbReference type="Proteomes" id="UP001162992">
    <property type="component" value="Chromosome 18"/>
</dbReference>
<name>A0ACC2AY55_DIPCM</name>
<gene>
    <name evidence="1" type="ORF">O6H91_18G013000</name>
</gene>
<evidence type="ECO:0000313" key="1">
    <source>
        <dbReference type="EMBL" id="KAJ7522477.1"/>
    </source>
</evidence>
<dbReference type="EMBL" id="CM055109">
    <property type="protein sequence ID" value="KAJ7522477.1"/>
    <property type="molecule type" value="Genomic_DNA"/>
</dbReference>
<protein>
    <submittedName>
        <fullName evidence="1">Uncharacterized protein</fullName>
    </submittedName>
</protein>
<organism evidence="1 2">
    <name type="scientific">Diphasiastrum complanatum</name>
    <name type="common">Issler's clubmoss</name>
    <name type="synonym">Lycopodium complanatum</name>
    <dbReference type="NCBI Taxonomy" id="34168"/>
    <lineage>
        <taxon>Eukaryota</taxon>
        <taxon>Viridiplantae</taxon>
        <taxon>Streptophyta</taxon>
        <taxon>Embryophyta</taxon>
        <taxon>Tracheophyta</taxon>
        <taxon>Lycopodiopsida</taxon>
        <taxon>Lycopodiales</taxon>
        <taxon>Lycopodiaceae</taxon>
        <taxon>Lycopodioideae</taxon>
        <taxon>Diphasiastrum</taxon>
    </lineage>
</organism>
<accession>A0ACC2AY55</accession>